<feature type="compositionally biased region" description="Gly residues" evidence="1">
    <location>
        <begin position="63"/>
        <end position="78"/>
    </location>
</feature>
<reference evidence="2" key="1">
    <citation type="journal article" date="2014" name="Int. J. Syst. Evol. Microbiol.">
        <title>Complete genome sequence of Corynebacterium casei LMG S-19264T (=DSM 44701T), isolated from a smear-ripened cheese.</title>
        <authorList>
            <consortium name="US DOE Joint Genome Institute (JGI-PGF)"/>
            <person name="Walter F."/>
            <person name="Albersmeier A."/>
            <person name="Kalinowski J."/>
            <person name="Ruckert C."/>
        </authorList>
    </citation>
    <scope>NUCLEOTIDE SEQUENCE</scope>
    <source>
        <strain evidence="2">JCM 3276</strain>
    </source>
</reference>
<feature type="compositionally biased region" description="Gly residues" evidence="1">
    <location>
        <begin position="1"/>
        <end position="20"/>
    </location>
</feature>
<evidence type="ECO:0000313" key="2">
    <source>
        <dbReference type="EMBL" id="GGS13054.1"/>
    </source>
</evidence>
<dbReference type="AlphaFoldDB" id="A0A918G196"/>
<name>A0A918G196_9PSEU</name>
<organism evidence="2 3">
    <name type="scientific">Actinokineospora fastidiosa</name>
    <dbReference type="NCBI Taxonomy" id="1816"/>
    <lineage>
        <taxon>Bacteria</taxon>
        <taxon>Bacillati</taxon>
        <taxon>Actinomycetota</taxon>
        <taxon>Actinomycetes</taxon>
        <taxon>Pseudonocardiales</taxon>
        <taxon>Pseudonocardiaceae</taxon>
        <taxon>Actinokineospora</taxon>
    </lineage>
</organism>
<evidence type="ECO:0000256" key="1">
    <source>
        <dbReference type="SAM" id="MobiDB-lite"/>
    </source>
</evidence>
<protein>
    <submittedName>
        <fullName evidence="2">Uncharacterized protein</fullName>
    </submittedName>
</protein>
<evidence type="ECO:0000313" key="3">
    <source>
        <dbReference type="Proteomes" id="UP000660680"/>
    </source>
</evidence>
<feature type="region of interest" description="Disordered" evidence="1">
    <location>
        <begin position="1"/>
        <end position="84"/>
    </location>
</feature>
<sequence>MPPGQPGGGQGAYPGTGADAGQGKPEPGHGKTEPGQEKPEPGQGTAEPGQNKPEPGQNKPGQNEGGQSGGGQGNGSGESRGRWDVDLERLNEFAAAVTSARMSLVTVQALVSQMQGDAYTPKLGTSPVGQQLARKFDDRLNSDAGLRPLLAEAVRRMDEFIHSAESVRDAYTEAEEAAEATMRQTGQG</sequence>
<gene>
    <name evidence="2" type="ORF">GCM10010171_00980</name>
</gene>
<proteinExistence type="predicted"/>
<accession>A0A918G196</accession>
<feature type="compositionally biased region" description="Basic and acidic residues" evidence="1">
    <location>
        <begin position="26"/>
        <end position="40"/>
    </location>
</feature>
<comment type="caution">
    <text evidence="2">The sequence shown here is derived from an EMBL/GenBank/DDBJ whole genome shotgun (WGS) entry which is preliminary data.</text>
</comment>
<keyword evidence="3" id="KW-1185">Reference proteome</keyword>
<reference evidence="2" key="2">
    <citation type="submission" date="2020-09" db="EMBL/GenBank/DDBJ databases">
        <authorList>
            <person name="Sun Q."/>
            <person name="Ohkuma M."/>
        </authorList>
    </citation>
    <scope>NUCLEOTIDE SEQUENCE</scope>
    <source>
        <strain evidence="2">JCM 3276</strain>
    </source>
</reference>
<dbReference type="EMBL" id="BMRB01000001">
    <property type="protein sequence ID" value="GGS13054.1"/>
    <property type="molecule type" value="Genomic_DNA"/>
</dbReference>
<dbReference type="Proteomes" id="UP000660680">
    <property type="component" value="Unassembled WGS sequence"/>
</dbReference>